<organism evidence="1 2">
    <name type="scientific">Daphnia magna</name>
    <dbReference type="NCBI Taxonomy" id="35525"/>
    <lineage>
        <taxon>Eukaryota</taxon>
        <taxon>Metazoa</taxon>
        <taxon>Ecdysozoa</taxon>
        <taxon>Arthropoda</taxon>
        <taxon>Crustacea</taxon>
        <taxon>Branchiopoda</taxon>
        <taxon>Diplostraca</taxon>
        <taxon>Cladocera</taxon>
        <taxon>Anomopoda</taxon>
        <taxon>Daphniidae</taxon>
        <taxon>Daphnia</taxon>
    </lineage>
</organism>
<dbReference type="GO" id="GO:0042795">
    <property type="term" value="P:snRNA transcription by RNA polymerase II"/>
    <property type="evidence" value="ECO:0007669"/>
    <property type="project" value="TreeGrafter"/>
</dbReference>
<dbReference type="GO" id="GO:0042796">
    <property type="term" value="P:snRNA transcription by RNA polymerase III"/>
    <property type="evidence" value="ECO:0007669"/>
    <property type="project" value="TreeGrafter"/>
</dbReference>
<dbReference type="AlphaFoldDB" id="A0A0N8CFW7"/>
<dbReference type="Pfam" id="PF09808">
    <property type="entry name" value="SNAPC1"/>
    <property type="match status" value="1"/>
</dbReference>
<dbReference type="PANTHER" id="PTHR15131:SF3">
    <property type="entry name" value="SNRNA-ACTIVATING PROTEIN COMPLEX SUBUNIT 1"/>
    <property type="match status" value="1"/>
</dbReference>
<dbReference type="PANTHER" id="PTHR15131">
    <property type="entry name" value="SMALL NUCLEAR RNA ACTIVATING COMPLEX, POLYPEPTIDE 1"/>
    <property type="match status" value="1"/>
</dbReference>
<sequence>MPESLSSFHVKWIQHCHQLIKSFSNTTSNTCLSFRDFESHWKCVNFKLMFCEHNIEELPPLVNELFSVGKHFLFLQHSLASKIGGLYLLYALYFTQLTRNKIRLTLSELKGLVVFLDELNQRNMCEQQFIFCKLFLEKAFVFALTSNQFVNQKHQSEEDADIGNLLDSYKHGLLQSHGLSADELDNLDKRLNKYQEIKSQIPGFCNSTSKSADTDDFVSEFQ</sequence>
<proteinExistence type="predicted"/>
<evidence type="ECO:0000313" key="1">
    <source>
        <dbReference type="EMBL" id="KZS18778.1"/>
    </source>
</evidence>
<gene>
    <name evidence="1" type="ORF">APZ42_015356</name>
</gene>
<keyword evidence="2" id="KW-1185">Reference proteome</keyword>
<accession>A0A0N8CFW7</accession>
<dbReference type="Proteomes" id="UP000076858">
    <property type="component" value="Unassembled WGS sequence"/>
</dbReference>
<dbReference type="OrthoDB" id="20127at2759"/>
<dbReference type="STRING" id="35525.A0A0N8CFW7"/>
<comment type="caution">
    <text evidence="1">The sequence shown here is derived from an EMBL/GenBank/DDBJ whole genome shotgun (WGS) entry which is preliminary data.</text>
</comment>
<reference evidence="1 2" key="1">
    <citation type="submission" date="2016-03" db="EMBL/GenBank/DDBJ databases">
        <title>EvidentialGene: Evidence-directed Construction of Genes on Genomes.</title>
        <authorList>
            <person name="Gilbert D.G."/>
            <person name="Choi J.-H."/>
            <person name="Mockaitis K."/>
            <person name="Colbourne J."/>
            <person name="Pfrender M."/>
        </authorList>
    </citation>
    <scope>NUCLEOTIDE SEQUENCE [LARGE SCALE GENOMIC DNA]</scope>
    <source>
        <strain evidence="1 2">Xinb3</strain>
        <tissue evidence="1">Complete organism</tissue>
    </source>
</reference>
<dbReference type="GO" id="GO:0043565">
    <property type="term" value="F:sequence-specific DNA binding"/>
    <property type="evidence" value="ECO:0007669"/>
    <property type="project" value="TreeGrafter"/>
</dbReference>
<protein>
    <submittedName>
        <fullName evidence="1">Putative snRNA-activating protein complex subunit 1</fullName>
    </submittedName>
</protein>
<evidence type="ECO:0000313" key="2">
    <source>
        <dbReference type="Proteomes" id="UP000076858"/>
    </source>
</evidence>
<dbReference type="GO" id="GO:0019185">
    <property type="term" value="C:snRNA-activating protein complex"/>
    <property type="evidence" value="ECO:0007669"/>
    <property type="project" value="TreeGrafter"/>
</dbReference>
<dbReference type="EMBL" id="LRGB01000512">
    <property type="protein sequence ID" value="KZS18778.1"/>
    <property type="molecule type" value="Genomic_DNA"/>
</dbReference>
<dbReference type="InterPro" id="IPR019188">
    <property type="entry name" value="SNAPC1"/>
</dbReference>
<name>A0A0N8CFW7_9CRUS</name>